<comment type="caution">
    <text evidence="1">The sequence shown here is derived from an EMBL/GenBank/DDBJ whole genome shotgun (WGS) entry which is preliminary data.</text>
</comment>
<reference evidence="1 2" key="1">
    <citation type="submission" date="2017-01" db="EMBL/GenBank/DDBJ databases">
        <title>Draft genome sequence of Bacillus oleronius.</title>
        <authorList>
            <person name="Allam M."/>
        </authorList>
    </citation>
    <scope>NUCLEOTIDE SEQUENCE [LARGE SCALE GENOMIC DNA]</scope>
    <source>
        <strain evidence="1 2">DSM 9356</strain>
    </source>
</reference>
<dbReference type="EMBL" id="MTLA01000092">
    <property type="protein sequence ID" value="OOP68649.1"/>
    <property type="molecule type" value="Genomic_DNA"/>
</dbReference>
<organism evidence="1 2">
    <name type="scientific">Heyndrickxia oleronia</name>
    <dbReference type="NCBI Taxonomy" id="38875"/>
    <lineage>
        <taxon>Bacteria</taxon>
        <taxon>Bacillati</taxon>
        <taxon>Bacillota</taxon>
        <taxon>Bacilli</taxon>
        <taxon>Bacillales</taxon>
        <taxon>Bacillaceae</taxon>
        <taxon>Heyndrickxia</taxon>
    </lineage>
</organism>
<accession>A0A8E2LFY1</accession>
<keyword evidence="2" id="KW-1185">Reference proteome</keyword>
<evidence type="ECO:0000313" key="1">
    <source>
        <dbReference type="EMBL" id="OOP68649.1"/>
    </source>
</evidence>
<protein>
    <submittedName>
        <fullName evidence="1">Uncharacterized protein</fullName>
    </submittedName>
</protein>
<evidence type="ECO:0000313" key="2">
    <source>
        <dbReference type="Proteomes" id="UP000189761"/>
    </source>
</evidence>
<dbReference type="RefSeq" id="WP_078110044.1">
    <property type="nucleotide sequence ID" value="NZ_CP065424.1"/>
</dbReference>
<gene>
    <name evidence="1" type="ORF">BWZ43_09340</name>
</gene>
<dbReference type="AlphaFoldDB" id="A0A8E2LFY1"/>
<proteinExistence type="predicted"/>
<dbReference type="Proteomes" id="UP000189761">
    <property type="component" value="Unassembled WGS sequence"/>
</dbReference>
<name>A0A8E2LFY1_9BACI</name>
<sequence>MKNIFFFTLIFALLIFLNACVKPSDHNISIKDYLLSSEQSLPEQFNRGENHFLMQIASTKNENKKIWKEYNKDKNIPEIDFEKYDIYFLGLTESGSCPTNIKEIRIDSSIMNIMLSTKDGECTADAKPKNFVFKLDKNISSKLTNIVIIDGNEKITLDMKDIKH</sequence>